<evidence type="ECO:0000313" key="11">
    <source>
        <dbReference type="Proteomes" id="UP001458880"/>
    </source>
</evidence>
<feature type="disulfide bond" evidence="6">
    <location>
        <begin position="142"/>
        <end position="155"/>
    </location>
</feature>
<dbReference type="GO" id="GO:0006644">
    <property type="term" value="P:phospholipid metabolic process"/>
    <property type="evidence" value="ECO:0007669"/>
    <property type="project" value="InterPro"/>
</dbReference>
<comment type="caution">
    <text evidence="10">The sequence shown here is derived from an EMBL/GenBank/DDBJ whole genome shotgun (WGS) entry which is preliminary data.</text>
</comment>
<gene>
    <name evidence="10" type="ORF">QE152_g5073</name>
</gene>
<keyword evidence="5 8" id="KW-0106">Calcium</keyword>
<dbReference type="GO" id="GO:0005576">
    <property type="term" value="C:extracellular region"/>
    <property type="evidence" value="ECO:0007669"/>
    <property type="project" value="UniProtKB-SubCell"/>
</dbReference>
<feature type="active site" evidence="4">
    <location>
        <position position="158"/>
    </location>
</feature>
<feature type="signal peptide" evidence="8">
    <location>
        <begin position="1"/>
        <end position="23"/>
    </location>
</feature>
<evidence type="ECO:0000313" key="10">
    <source>
        <dbReference type="EMBL" id="KAK9751304.1"/>
    </source>
</evidence>
<dbReference type="GO" id="GO:0005509">
    <property type="term" value="F:calcium ion binding"/>
    <property type="evidence" value="ECO:0007669"/>
    <property type="project" value="InterPro"/>
</dbReference>
<keyword evidence="8" id="KW-0443">Lipid metabolism</keyword>
<dbReference type="PANTHER" id="PTHR11716">
    <property type="entry name" value="PHOSPHOLIPASE A2 FAMILY MEMBER"/>
    <property type="match status" value="1"/>
</dbReference>
<evidence type="ECO:0000256" key="4">
    <source>
        <dbReference type="PIRSR" id="PIRSR601211-1"/>
    </source>
</evidence>
<keyword evidence="11" id="KW-1185">Reference proteome</keyword>
<feature type="active site" evidence="4">
    <location>
        <position position="112"/>
    </location>
</feature>
<accession>A0AAW1MQ63</accession>
<dbReference type="Proteomes" id="UP001458880">
    <property type="component" value="Unassembled WGS sequence"/>
</dbReference>
<feature type="binding site" evidence="5">
    <location>
        <position position="92"/>
    </location>
    <ligand>
        <name>Ca(2+)</name>
        <dbReference type="ChEBI" id="CHEBI:29108"/>
    </ligand>
</feature>
<dbReference type="SUPFAM" id="SSF48619">
    <property type="entry name" value="Phospholipase A2, PLA2"/>
    <property type="match status" value="1"/>
</dbReference>
<feature type="domain" description="Phospholipase A2-like central" evidence="9">
    <location>
        <begin position="67"/>
        <end position="183"/>
    </location>
</feature>
<feature type="binding site" evidence="5">
    <location>
        <position position="113"/>
    </location>
    <ligand>
        <name>Ca(2+)</name>
        <dbReference type="ChEBI" id="CHEBI:29108"/>
    </ligand>
</feature>
<organism evidence="10 11">
    <name type="scientific">Popillia japonica</name>
    <name type="common">Japanese beetle</name>
    <dbReference type="NCBI Taxonomy" id="7064"/>
    <lineage>
        <taxon>Eukaryota</taxon>
        <taxon>Metazoa</taxon>
        <taxon>Ecdysozoa</taxon>
        <taxon>Arthropoda</taxon>
        <taxon>Hexapoda</taxon>
        <taxon>Insecta</taxon>
        <taxon>Pterygota</taxon>
        <taxon>Neoptera</taxon>
        <taxon>Endopterygota</taxon>
        <taxon>Coleoptera</taxon>
        <taxon>Polyphaga</taxon>
        <taxon>Scarabaeiformia</taxon>
        <taxon>Scarabaeidae</taxon>
        <taxon>Rutelinae</taxon>
        <taxon>Popillia</taxon>
    </lineage>
</organism>
<dbReference type="EMBL" id="JASPKY010000029">
    <property type="protein sequence ID" value="KAK9751304.1"/>
    <property type="molecule type" value="Genomic_DNA"/>
</dbReference>
<keyword evidence="5" id="KW-0479">Metal-binding</keyword>
<keyword evidence="8" id="KW-0378">Hydrolase</keyword>
<comment type="cofactor">
    <cofactor evidence="5">
        <name>Ca(2+)</name>
        <dbReference type="ChEBI" id="CHEBI:29108"/>
    </cofactor>
    <text evidence="5">Binds 1 Ca(2+) ion per subunit.</text>
</comment>
<keyword evidence="3 6" id="KW-1015">Disulfide bond</keyword>
<dbReference type="CDD" id="cd00125">
    <property type="entry name" value="PLA2c"/>
    <property type="match status" value="1"/>
</dbReference>
<evidence type="ECO:0000256" key="8">
    <source>
        <dbReference type="RuleBase" id="RU361236"/>
    </source>
</evidence>
<evidence type="ECO:0000256" key="1">
    <source>
        <dbReference type="ARBA" id="ARBA00004613"/>
    </source>
</evidence>
<evidence type="ECO:0000256" key="7">
    <source>
        <dbReference type="RuleBase" id="RU003654"/>
    </source>
</evidence>
<evidence type="ECO:0000256" key="5">
    <source>
        <dbReference type="PIRSR" id="PIRSR601211-2"/>
    </source>
</evidence>
<dbReference type="InterPro" id="IPR016090">
    <property type="entry name" value="PLA2-like_dom"/>
</dbReference>
<comment type="subcellular location">
    <subcellularLocation>
        <location evidence="1 8">Secreted</location>
    </subcellularLocation>
</comment>
<keyword evidence="8" id="KW-0732">Signal</keyword>
<sequence>MLNTKVVLILFLLDLLSLPLVNSTKQNAEFSKPFYWNETSKSYRNSSTYKFTLMSQENHQGKRTKRNVVNLYYMISCGTNCDGFVYNGYGCYCGWLGSGQPVDDIDRCCQEHDRCYDYSRCSSVFLYALPYFWKCYNNEPYCEYAGHNNCFRTICECDKEFVKCLYKYPCPKRKASCTSTYWRFY</sequence>
<dbReference type="Pfam" id="PF00068">
    <property type="entry name" value="Phospholip_A2_1"/>
    <property type="match status" value="1"/>
</dbReference>
<dbReference type="GO" id="GO:0050482">
    <property type="term" value="P:arachidonate secretion"/>
    <property type="evidence" value="ECO:0007669"/>
    <property type="project" value="InterPro"/>
</dbReference>
<feature type="disulfide bond" evidence="6">
    <location>
        <begin position="108"/>
        <end position="164"/>
    </location>
</feature>
<feature type="disulfide bond" evidence="6">
    <location>
        <begin position="115"/>
        <end position="157"/>
    </location>
</feature>
<reference evidence="10 11" key="1">
    <citation type="journal article" date="2024" name="BMC Genomics">
        <title>De novo assembly and annotation of Popillia japonica's genome with initial clues to its potential as an invasive pest.</title>
        <authorList>
            <person name="Cucini C."/>
            <person name="Boschi S."/>
            <person name="Funari R."/>
            <person name="Cardaioli E."/>
            <person name="Iannotti N."/>
            <person name="Marturano G."/>
            <person name="Paoli F."/>
            <person name="Bruttini M."/>
            <person name="Carapelli A."/>
            <person name="Frati F."/>
            <person name="Nardi F."/>
        </authorList>
    </citation>
    <scope>NUCLEOTIDE SEQUENCE [LARGE SCALE GENOMIC DNA]</scope>
    <source>
        <strain evidence="10">DMR45628</strain>
    </source>
</reference>
<evidence type="ECO:0000256" key="3">
    <source>
        <dbReference type="ARBA" id="ARBA00023157"/>
    </source>
</evidence>
<dbReference type="SMART" id="SM00085">
    <property type="entry name" value="PA2c"/>
    <property type="match status" value="1"/>
</dbReference>
<dbReference type="PROSITE" id="PS00118">
    <property type="entry name" value="PA2_HIS"/>
    <property type="match status" value="1"/>
</dbReference>
<dbReference type="EC" id="3.1.1.4" evidence="8"/>
<comment type="catalytic activity">
    <reaction evidence="8">
        <text>a 1,2-diacyl-sn-glycero-3-phosphocholine + H2O = a 1-acyl-sn-glycero-3-phosphocholine + a fatty acid + H(+)</text>
        <dbReference type="Rhea" id="RHEA:15801"/>
        <dbReference type="ChEBI" id="CHEBI:15377"/>
        <dbReference type="ChEBI" id="CHEBI:15378"/>
        <dbReference type="ChEBI" id="CHEBI:28868"/>
        <dbReference type="ChEBI" id="CHEBI:57643"/>
        <dbReference type="ChEBI" id="CHEBI:58168"/>
        <dbReference type="EC" id="3.1.1.4"/>
    </reaction>
</comment>
<keyword evidence="2 8" id="KW-0964">Secreted</keyword>
<dbReference type="PROSITE" id="PS00119">
    <property type="entry name" value="PA2_ASP"/>
    <property type="match status" value="1"/>
</dbReference>
<proteinExistence type="inferred from homology"/>
<dbReference type="GO" id="GO:0016042">
    <property type="term" value="P:lipid catabolic process"/>
    <property type="evidence" value="ECO:0007669"/>
    <property type="project" value="InterPro"/>
</dbReference>
<feature type="chain" id="PRO_5043110362" description="Phospholipase A2" evidence="8">
    <location>
        <begin position="24"/>
        <end position="185"/>
    </location>
</feature>
<evidence type="ECO:0000256" key="2">
    <source>
        <dbReference type="ARBA" id="ARBA00022525"/>
    </source>
</evidence>
<dbReference type="InterPro" id="IPR033112">
    <property type="entry name" value="PLA2_Asp_AS"/>
</dbReference>
<dbReference type="InterPro" id="IPR033113">
    <property type="entry name" value="PLA2_histidine"/>
</dbReference>
<dbReference type="Gene3D" id="1.20.90.10">
    <property type="entry name" value="Phospholipase A2 domain"/>
    <property type="match status" value="1"/>
</dbReference>
<dbReference type="PANTHER" id="PTHR11716:SF107">
    <property type="entry name" value="PHOSPHOLIPASE A2"/>
    <property type="match status" value="1"/>
</dbReference>
<dbReference type="AlphaFoldDB" id="A0AAW1MQ63"/>
<feature type="binding site" evidence="5">
    <location>
        <position position="94"/>
    </location>
    <ligand>
        <name>Ca(2+)</name>
        <dbReference type="ChEBI" id="CHEBI:29108"/>
    </ligand>
</feature>
<dbReference type="GO" id="GO:0004623">
    <property type="term" value="F:phospholipase A2 activity"/>
    <property type="evidence" value="ECO:0007669"/>
    <property type="project" value="UniProtKB-EC"/>
</dbReference>
<protein>
    <recommendedName>
        <fullName evidence="8">Phospholipase A2</fullName>
        <ecNumber evidence="8">3.1.1.4</ecNumber>
    </recommendedName>
</protein>
<evidence type="ECO:0000256" key="6">
    <source>
        <dbReference type="PIRSR" id="PIRSR601211-3"/>
    </source>
</evidence>
<name>A0AAW1MQ63_POPJA</name>
<dbReference type="InterPro" id="IPR036444">
    <property type="entry name" value="PLipase_A2_dom_sf"/>
</dbReference>
<evidence type="ECO:0000259" key="9">
    <source>
        <dbReference type="SMART" id="SM00085"/>
    </source>
</evidence>
<dbReference type="PRINTS" id="PR00389">
    <property type="entry name" value="PHPHLIPASEA2"/>
</dbReference>
<comment type="similarity">
    <text evidence="7">Belongs to the phospholipase A2 family.</text>
</comment>
<dbReference type="InterPro" id="IPR001211">
    <property type="entry name" value="PLA2"/>
</dbReference>
<feature type="disulfide bond" evidence="6">
    <location>
        <begin position="93"/>
        <end position="109"/>
    </location>
</feature>